<reference evidence="2 3" key="1">
    <citation type="submission" date="2019-06" db="EMBL/GenBank/DDBJ databases">
        <title>Genomics analysis of Aphanomyces spp. identifies a new class of oomycete effector associated with host adaptation.</title>
        <authorList>
            <person name="Gaulin E."/>
        </authorList>
    </citation>
    <scope>NUCLEOTIDE SEQUENCE [LARGE SCALE GENOMIC DNA]</scope>
    <source>
        <strain evidence="2 3">E</strain>
    </source>
</reference>
<gene>
    <name evidence="2" type="ORF">AaE_007426</name>
</gene>
<evidence type="ECO:0000256" key="1">
    <source>
        <dbReference type="SAM" id="MobiDB-lite"/>
    </source>
</evidence>
<feature type="non-terminal residue" evidence="2">
    <location>
        <position position="1"/>
    </location>
</feature>
<evidence type="ECO:0000313" key="2">
    <source>
        <dbReference type="EMBL" id="KAF0748214.1"/>
    </source>
</evidence>
<dbReference type="Proteomes" id="UP000469452">
    <property type="component" value="Unassembled WGS sequence"/>
</dbReference>
<proteinExistence type="predicted"/>
<comment type="caution">
    <text evidence="2">The sequence shown here is derived from an EMBL/GenBank/DDBJ whole genome shotgun (WGS) entry which is preliminary data.</text>
</comment>
<feature type="region of interest" description="Disordered" evidence="1">
    <location>
        <begin position="1"/>
        <end position="25"/>
    </location>
</feature>
<sequence>SVSEELEVQATTMSDVDDESKTAPSMIKVPSSARKPKKMRPQVQRSYLWCDASVERMFELRYKSDMATRFDSKNNYGKRVAYVMLATELSLSMQREFTSKQVQDKFAKMKTEWSISKPSLPSPTGNCALQPVPMHYDVMLEYWGEKAGYQREALMSTDDISDDENAETKIGTIKFIVICFLH</sequence>
<organism evidence="2 3">
    <name type="scientific">Aphanomyces astaci</name>
    <name type="common">Crayfish plague agent</name>
    <dbReference type="NCBI Taxonomy" id="112090"/>
    <lineage>
        <taxon>Eukaryota</taxon>
        <taxon>Sar</taxon>
        <taxon>Stramenopiles</taxon>
        <taxon>Oomycota</taxon>
        <taxon>Saprolegniomycetes</taxon>
        <taxon>Saprolegniales</taxon>
        <taxon>Verrucalvaceae</taxon>
        <taxon>Aphanomyces</taxon>
    </lineage>
</organism>
<dbReference type="VEuPathDB" id="FungiDB:H257_15690"/>
<evidence type="ECO:0008006" key="4">
    <source>
        <dbReference type="Google" id="ProtNLM"/>
    </source>
</evidence>
<evidence type="ECO:0000313" key="3">
    <source>
        <dbReference type="Proteomes" id="UP000469452"/>
    </source>
</evidence>
<accession>A0A6A5AE19</accession>
<protein>
    <recommendedName>
        <fullName evidence="4">Myb/SANT-like domain-containing protein</fullName>
    </recommendedName>
</protein>
<dbReference type="EMBL" id="VJMI01013271">
    <property type="protein sequence ID" value="KAF0748214.1"/>
    <property type="molecule type" value="Genomic_DNA"/>
</dbReference>
<dbReference type="AlphaFoldDB" id="A0A6A5AE19"/>
<name>A0A6A5AE19_APHAT</name>